<evidence type="ECO:0000259" key="1">
    <source>
        <dbReference type="Pfam" id="PF20167"/>
    </source>
</evidence>
<evidence type="ECO:0000313" key="2">
    <source>
        <dbReference type="EMBL" id="RYR29870.1"/>
    </source>
</evidence>
<keyword evidence="3" id="KW-1185">Reference proteome</keyword>
<dbReference type="EMBL" id="SDMP01000011">
    <property type="protein sequence ID" value="RYR29870.1"/>
    <property type="molecule type" value="Genomic_DNA"/>
</dbReference>
<evidence type="ECO:0000313" key="3">
    <source>
        <dbReference type="Proteomes" id="UP000289738"/>
    </source>
</evidence>
<dbReference type="AlphaFoldDB" id="A0A445ATX2"/>
<comment type="caution">
    <text evidence="2">The sequence shown here is derived from an EMBL/GenBank/DDBJ whole genome shotgun (WGS) entry which is preliminary data.</text>
</comment>
<sequence>MTFDYDALRDVIATSDAPWVMDANNRKPKGILFTHLSREARTWQQIFIHYVMPTPHFTEIPEDMLVLIGCVMDGKEVYFPRLIRRYMWRAHVRGLLPFSTLVTEMTQLAEAP</sequence>
<organism evidence="2 3">
    <name type="scientific">Arachis hypogaea</name>
    <name type="common">Peanut</name>
    <dbReference type="NCBI Taxonomy" id="3818"/>
    <lineage>
        <taxon>Eukaryota</taxon>
        <taxon>Viridiplantae</taxon>
        <taxon>Streptophyta</taxon>
        <taxon>Embryophyta</taxon>
        <taxon>Tracheophyta</taxon>
        <taxon>Spermatophyta</taxon>
        <taxon>Magnoliopsida</taxon>
        <taxon>eudicotyledons</taxon>
        <taxon>Gunneridae</taxon>
        <taxon>Pentapetalae</taxon>
        <taxon>rosids</taxon>
        <taxon>fabids</taxon>
        <taxon>Fabales</taxon>
        <taxon>Fabaceae</taxon>
        <taxon>Papilionoideae</taxon>
        <taxon>50 kb inversion clade</taxon>
        <taxon>dalbergioids sensu lato</taxon>
        <taxon>Dalbergieae</taxon>
        <taxon>Pterocarpus clade</taxon>
        <taxon>Arachis</taxon>
    </lineage>
</organism>
<reference evidence="2 3" key="1">
    <citation type="submission" date="2019-01" db="EMBL/GenBank/DDBJ databases">
        <title>Sequencing of cultivated peanut Arachis hypogaea provides insights into genome evolution and oil improvement.</title>
        <authorList>
            <person name="Chen X."/>
        </authorList>
    </citation>
    <scope>NUCLEOTIDE SEQUENCE [LARGE SCALE GENOMIC DNA]</scope>
    <source>
        <strain evidence="3">cv. Fuhuasheng</strain>
        <tissue evidence="2">Leaves</tissue>
    </source>
</reference>
<feature type="domain" description="Putative plant transposon protein" evidence="1">
    <location>
        <begin position="3"/>
        <end position="111"/>
    </location>
</feature>
<name>A0A445ATX2_ARAHY</name>
<gene>
    <name evidence="2" type="ORF">Ahy_B01g054460</name>
</gene>
<protein>
    <recommendedName>
        <fullName evidence="1">Putative plant transposon protein domain-containing protein</fullName>
    </recommendedName>
</protein>
<dbReference type="Pfam" id="PF20167">
    <property type="entry name" value="Transposase_32"/>
    <property type="match status" value="1"/>
</dbReference>
<dbReference type="Proteomes" id="UP000289738">
    <property type="component" value="Chromosome B01"/>
</dbReference>
<accession>A0A445ATX2</accession>
<dbReference type="InterPro" id="IPR046796">
    <property type="entry name" value="Transposase_32_dom"/>
</dbReference>
<proteinExistence type="predicted"/>